<feature type="transmembrane region" description="Helical" evidence="6">
    <location>
        <begin position="80"/>
        <end position="99"/>
    </location>
</feature>
<comment type="caution">
    <text evidence="8">The sequence shown here is derived from an EMBL/GenBank/DDBJ whole genome shotgun (WGS) entry which is preliminary data.</text>
</comment>
<feature type="transmembrane region" description="Helical" evidence="6">
    <location>
        <begin position="297"/>
        <end position="317"/>
    </location>
</feature>
<reference evidence="8" key="1">
    <citation type="submission" date="2022-12" db="EMBL/GenBank/DDBJ databases">
        <title>Gycomyces niveus sp.nov.,a novel actinomycete isolated from soil in Shouguan.</title>
        <authorList>
            <person name="Yang X."/>
        </authorList>
    </citation>
    <scope>NUCLEOTIDE SEQUENCE</scope>
    <source>
        <strain evidence="8">NEAU-A15</strain>
    </source>
</reference>
<dbReference type="PROSITE" id="PS50850">
    <property type="entry name" value="MFS"/>
    <property type="match status" value="1"/>
</dbReference>
<evidence type="ECO:0000256" key="3">
    <source>
        <dbReference type="ARBA" id="ARBA00022692"/>
    </source>
</evidence>
<comment type="subcellular location">
    <subcellularLocation>
        <location evidence="1">Cell membrane</location>
        <topology evidence="1">Multi-pass membrane protein</topology>
    </subcellularLocation>
</comment>
<feature type="transmembrane region" description="Helical" evidence="6">
    <location>
        <begin position="272"/>
        <end position="291"/>
    </location>
</feature>
<feature type="transmembrane region" description="Helical" evidence="6">
    <location>
        <begin position="362"/>
        <end position="381"/>
    </location>
</feature>
<keyword evidence="9" id="KW-1185">Reference proteome</keyword>
<dbReference type="PANTHER" id="PTHR43124:SF3">
    <property type="entry name" value="CHLORAMPHENICOL EFFLUX PUMP RV0191"/>
    <property type="match status" value="1"/>
</dbReference>
<name>A0A9X3SSP1_9ACTN</name>
<dbReference type="EMBL" id="JAPZVP010000014">
    <property type="protein sequence ID" value="MDA1361424.1"/>
    <property type="molecule type" value="Genomic_DNA"/>
</dbReference>
<feature type="transmembrane region" description="Helical" evidence="6">
    <location>
        <begin position="12"/>
        <end position="28"/>
    </location>
</feature>
<feature type="transmembrane region" description="Helical" evidence="6">
    <location>
        <begin position="233"/>
        <end position="251"/>
    </location>
</feature>
<dbReference type="Pfam" id="PF07690">
    <property type="entry name" value="MFS_1"/>
    <property type="match status" value="1"/>
</dbReference>
<dbReference type="RefSeq" id="WP_270111427.1">
    <property type="nucleotide sequence ID" value="NZ_JAPZVP010000014.1"/>
</dbReference>
<evidence type="ECO:0000256" key="1">
    <source>
        <dbReference type="ARBA" id="ARBA00004651"/>
    </source>
</evidence>
<dbReference type="InterPro" id="IPR011701">
    <property type="entry name" value="MFS"/>
</dbReference>
<dbReference type="AlphaFoldDB" id="A0A9X3SSP1"/>
<evidence type="ECO:0000256" key="2">
    <source>
        <dbReference type="ARBA" id="ARBA00022475"/>
    </source>
</evidence>
<feature type="domain" description="Major facilitator superfamily (MFS) profile" evidence="7">
    <location>
        <begin position="14"/>
        <end position="386"/>
    </location>
</feature>
<sequence>MTILSDFDRRSVAALLALAVAAFCYVTVETVPVGLLSEIAADLDVSPSQVGLLVTGYSVTVAVLTLPLVKLVGNVPRRPLLLGLMAVLVAATALSAAAPTYELLFAARVATALSQAVFWGIVAPVAAGMFPAHVRGRVMAVVFTGGSIGPMLGVPAGTWLGQAANWQTTFLAFSGLGLLALLTLVTALPAKPIRNEHAGRGTTPDARQYTLVLVTSTLAVGGFFAAFTYTSTFVTAVAGISAALLGPLLLARGLADFGGIAAGGALSDRNQRLAVALPVGVLLAALLAMFAFGTNPWAAAATIILTGLAMGALIPALQNRVMEFAPGSTDTASAGNSIAFNIGIALGSSLGGLTLTHAGPRSIALTGAALALAALATAASMKATARVEAEAEPVADRANVSES</sequence>
<feature type="transmembrane region" description="Helical" evidence="6">
    <location>
        <begin position="209"/>
        <end position="227"/>
    </location>
</feature>
<feature type="transmembrane region" description="Helical" evidence="6">
    <location>
        <begin position="166"/>
        <end position="188"/>
    </location>
</feature>
<accession>A0A9X3SSP1</accession>
<dbReference type="InterPro" id="IPR036259">
    <property type="entry name" value="MFS_trans_sf"/>
</dbReference>
<evidence type="ECO:0000259" key="7">
    <source>
        <dbReference type="PROSITE" id="PS50850"/>
    </source>
</evidence>
<feature type="transmembrane region" description="Helical" evidence="6">
    <location>
        <begin position="338"/>
        <end position="356"/>
    </location>
</feature>
<evidence type="ECO:0000256" key="4">
    <source>
        <dbReference type="ARBA" id="ARBA00022989"/>
    </source>
</evidence>
<evidence type="ECO:0000313" key="9">
    <source>
        <dbReference type="Proteomes" id="UP001146067"/>
    </source>
</evidence>
<dbReference type="InterPro" id="IPR050189">
    <property type="entry name" value="MFS_Efflux_Transporters"/>
</dbReference>
<dbReference type="InterPro" id="IPR020846">
    <property type="entry name" value="MFS_dom"/>
</dbReference>
<keyword evidence="2" id="KW-1003">Cell membrane</keyword>
<dbReference type="PANTHER" id="PTHR43124">
    <property type="entry name" value="PURINE EFFLUX PUMP PBUE"/>
    <property type="match status" value="1"/>
</dbReference>
<feature type="transmembrane region" description="Helical" evidence="6">
    <location>
        <begin position="138"/>
        <end position="160"/>
    </location>
</feature>
<evidence type="ECO:0000313" key="8">
    <source>
        <dbReference type="EMBL" id="MDA1361424.1"/>
    </source>
</evidence>
<organism evidence="8 9">
    <name type="scientific">Glycomyces luteolus</name>
    <dbReference type="NCBI Taxonomy" id="2670330"/>
    <lineage>
        <taxon>Bacteria</taxon>
        <taxon>Bacillati</taxon>
        <taxon>Actinomycetota</taxon>
        <taxon>Actinomycetes</taxon>
        <taxon>Glycomycetales</taxon>
        <taxon>Glycomycetaceae</taxon>
        <taxon>Glycomyces</taxon>
    </lineage>
</organism>
<evidence type="ECO:0000256" key="5">
    <source>
        <dbReference type="ARBA" id="ARBA00023136"/>
    </source>
</evidence>
<proteinExistence type="predicted"/>
<dbReference type="Gene3D" id="1.20.1250.20">
    <property type="entry name" value="MFS general substrate transporter like domains"/>
    <property type="match status" value="1"/>
</dbReference>
<dbReference type="GO" id="GO:0005886">
    <property type="term" value="C:plasma membrane"/>
    <property type="evidence" value="ECO:0007669"/>
    <property type="project" value="UniProtKB-SubCell"/>
</dbReference>
<evidence type="ECO:0000256" key="6">
    <source>
        <dbReference type="SAM" id="Phobius"/>
    </source>
</evidence>
<keyword evidence="5 6" id="KW-0472">Membrane</keyword>
<protein>
    <submittedName>
        <fullName evidence="8">MFS transporter</fullName>
    </submittedName>
</protein>
<feature type="transmembrane region" description="Helical" evidence="6">
    <location>
        <begin position="48"/>
        <end position="68"/>
    </location>
</feature>
<dbReference type="CDD" id="cd17324">
    <property type="entry name" value="MFS_NepI_like"/>
    <property type="match status" value="1"/>
</dbReference>
<keyword evidence="3 6" id="KW-0812">Transmembrane</keyword>
<dbReference type="SUPFAM" id="SSF103473">
    <property type="entry name" value="MFS general substrate transporter"/>
    <property type="match status" value="1"/>
</dbReference>
<dbReference type="Proteomes" id="UP001146067">
    <property type="component" value="Unassembled WGS sequence"/>
</dbReference>
<gene>
    <name evidence="8" type="ORF">O1R50_17485</name>
</gene>
<dbReference type="GO" id="GO:0022857">
    <property type="term" value="F:transmembrane transporter activity"/>
    <property type="evidence" value="ECO:0007669"/>
    <property type="project" value="InterPro"/>
</dbReference>
<keyword evidence="4 6" id="KW-1133">Transmembrane helix</keyword>